<proteinExistence type="predicted"/>
<name>A0A6J5QGQ1_9CAUD</name>
<protein>
    <submittedName>
        <fullName evidence="1">Uncharacterized protein</fullName>
    </submittedName>
</protein>
<accession>A0A6J5QGQ1</accession>
<reference evidence="1" key="1">
    <citation type="submission" date="2020-05" db="EMBL/GenBank/DDBJ databases">
        <authorList>
            <person name="Chiriac C."/>
            <person name="Salcher M."/>
            <person name="Ghai R."/>
            <person name="Kavagutti S V."/>
        </authorList>
    </citation>
    <scope>NUCLEOTIDE SEQUENCE</scope>
</reference>
<organism evidence="1">
    <name type="scientific">uncultured Caudovirales phage</name>
    <dbReference type="NCBI Taxonomy" id="2100421"/>
    <lineage>
        <taxon>Viruses</taxon>
        <taxon>Duplodnaviria</taxon>
        <taxon>Heunggongvirae</taxon>
        <taxon>Uroviricota</taxon>
        <taxon>Caudoviricetes</taxon>
        <taxon>Peduoviridae</taxon>
        <taxon>Maltschvirus</taxon>
        <taxon>Maltschvirus maltsch</taxon>
    </lineage>
</organism>
<sequence length="54" mass="6245">MPTYEYECISCSIRYEITEKLAEHTTPYCCNFMMRQVYHAPGVSFKGTGWGKDA</sequence>
<evidence type="ECO:0000313" key="1">
    <source>
        <dbReference type="EMBL" id="CAB4180358.1"/>
    </source>
</evidence>
<dbReference type="EMBL" id="LR796990">
    <property type="protein sequence ID" value="CAB4180358.1"/>
    <property type="molecule type" value="Genomic_DNA"/>
</dbReference>
<gene>
    <name evidence="1" type="ORF">UFOVP1041_21</name>
</gene>